<dbReference type="OrthoDB" id="686813at2759"/>
<sequence length="176" mass="20135">MAVAALALYSSWRKSIPSRLFVTSVDAQTVSARNPNRRRNRQKLVKNTQEVGEESNLQPQRGRRPSRKKWSEKRMDSEFDMVIVPPDGISVSGSDTDDSDWSIGWFEPHSKKFTDDEEDSFAVLMPCYGSPTPPDTNSRKAFTPNEQSKPPVWSTMFSRQSSIDHKKRLERWLSGI</sequence>
<dbReference type="GeneID" id="112278279"/>
<dbReference type="Gramene" id="Pp3c27_8200V3.1">
    <property type="protein sequence ID" value="Pp3c27_8200V3.1"/>
    <property type="gene ID" value="Pp3c27_8200"/>
</dbReference>
<name>A0A2K1IB57_PHYPA</name>
<feature type="compositionally biased region" description="Polar residues" evidence="1">
    <location>
        <begin position="135"/>
        <end position="148"/>
    </location>
</feature>
<dbReference type="EnsemblPlants" id="Pp3c27_8200V3.2">
    <property type="protein sequence ID" value="Pp3c27_8200V3.2"/>
    <property type="gene ID" value="Pp3c27_8200"/>
</dbReference>
<dbReference type="Gramene" id="Pp3c27_8200V3.12">
    <property type="protein sequence ID" value="Pp3c27_8200V3.12"/>
    <property type="gene ID" value="Pp3c27_8200"/>
</dbReference>
<dbReference type="Gramene" id="Pp3c27_8200V3.2">
    <property type="protein sequence ID" value="Pp3c27_8200V3.2"/>
    <property type="gene ID" value="Pp3c27_8200"/>
</dbReference>
<dbReference type="PANTHER" id="PTHR34464:SF3">
    <property type="entry name" value="OS09G0376300 PROTEIN"/>
    <property type="match status" value="1"/>
</dbReference>
<dbReference type="RefSeq" id="XP_073387930.1">
    <property type="nucleotide sequence ID" value="XM_073531829.1"/>
</dbReference>
<feature type="region of interest" description="Disordered" evidence="1">
    <location>
        <begin position="131"/>
        <end position="151"/>
    </location>
</feature>
<dbReference type="Gramene" id="Pp3c27_8200V3.3">
    <property type="protein sequence ID" value="Pp3c27_8200V3.3"/>
    <property type="gene ID" value="Pp3c27_8200"/>
</dbReference>
<dbReference type="RefSeq" id="XP_024367297.1">
    <property type="nucleotide sequence ID" value="XM_024511529.2"/>
</dbReference>
<dbReference type="RefSeq" id="XP_073387931.1">
    <property type="nucleotide sequence ID" value="XM_073531830.1"/>
</dbReference>
<dbReference type="EnsemblPlants" id="Pp3c27_8200V3.12">
    <property type="protein sequence ID" value="Pp3c27_8200V3.12"/>
    <property type="gene ID" value="Pp3c27_8200"/>
</dbReference>
<dbReference type="EnsemblPlants" id="Pp3c27_8200V3.10">
    <property type="protein sequence ID" value="Pp3c27_8200V3.10"/>
    <property type="gene ID" value="Pp3c27_8200"/>
</dbReference>
<keyword evidence="4" id="KW-1185">Reference proteome</keyword>
<dbReference type="Gramene" id="Pp3c27_8200V3.9">
    <property type="protein sequence ID" value="Pp3c27_8200V3.9"/>
    <property type="gene ID" value="Pp3c27_8200"/>
</dbReference>
<feature type="compositionally biased region" description="Polar residues" evidence="1">
    <location>
        <begin position="45"/>
        <end position="59"/>
    </location>
</feature>
<dbReference type="EnsemblPlants" id="Pp3c27_8200V3.6">
    <property type="protein sequence ID" value="Pp3c27_8200V3.6"/>
    <property type="gene ID" value="Pp3c27_8200"/>
</dbReference>
<dbReference type="Gramene" id="Pp3c27_8200V3.4">
    <property type="protein sequence ID" value="Pp3c27_8200V3.4"/>
    <property type="gene ID" value="Pp3c27_8200"/>
</dbReference>
<dbReference type="AlphaFoldDB" id="A0A2K1IB57"/>
<dbReference type="FunCoup" id="A0A2K1IB57">
    <property type="interactions" value="419"/>
</dbReference>
<feature type="compositionally biased region" description="Basic residues" evidence="1">
    <location>
        <begin position="35"/>
        <end position="44"/>
    </location>
</feature>
<reference evidence="3" key="3">
    <citation type="submission" date="2020-12" db="UniProtKB">
        <authorList>
            <consortium name="EnsemblPlants"/>
        </authorList>
    </citation>
    <scope>IDENTIFICATION</scope>
</reference>
<dbReference type="Gramene" id="Pp3c27_8200V3.10">
    <property type="protein sequence ID" value="Pp3c27_8200V3.10"/>
    <property type="gene ID" value="Pp3c27_8200"/>
</dbReference>
<feature type="region of interest" description="Disordered" evidence="1">
    <location>
        <begin position="32"/>
        <end position="76"/>
    </location>
</feature>
<accession>A0A2K1IB57</accession>
<evidence type="ECO:0000256" key="1">
    <source>
        <dbReference type="SAM" id="MobiDB-lite"/>
    </source>
</evidence>
<evidence type="ECO:0000313" key="2">
    <source>
        <dbReference type="EMBL" id="PNR26505.1"/>
    </source>
</evidence>
<dbReference type="EnsemblPlants" id="Pp3c27_8200V3.11">
    <property type="protein sequence ID" value="Pp3c27_8200V3.11"/>
    <property type="gene ID" value="Pp3c27_8200"/>
</dbReference>
<dbReference type="KEGG" id="ppp:112278279"/>
<dbReference type="EnsemblPlants" id="Pp3c27_8200V3.8">
    <property type="protein sequence ID" value="Pp3c27_8200V3.8"/>
    <property type="gene ID" value="Pp3c27_8200"/>
</dbReference>
<feature type="compositionally biased region" description="Basic residues" evidence="1">
    <location>
        <begin position="61"/>
        <end position="71"/>
    </location>
</feature>
<organism evidence="2">
    <name type="scientific">Physcomitrium patens</name>
    <name type="common">Spreading-leaved earth moss</name>
    <name type="synonym">Physcomitrella patens</name>
    <dbReference type="NCBI Taxonomy" id="3218"/>
    <lineage>
        <taxon>Eukaryota</taxon>
        <taxon>Viridiplantae</taxon>
        <taxon>Streptophyta</taxon>
        <taxon>Embryophyta</taxon>
        <taxon>Bryophyta</taxon>
        <taxon>Bryophytina</taxon>
        <taxon>Bryopsida</taxon>
        <taxon>Funariidae</taxon>
        <taxon>Funariales</taxon>
        <taxon>Funariaceae</taxon>
        <taxon>Physcomitrium</taxon>
    </lineage>
</organism>
<dbReference type="Gramene" id="Pp3c27_8200V3.5">
    <property type="protein sequence ID" value="Pp3c27_8200V3.5"/>
    <property type="gene ID" value="Pp3c27_8200"/>
</dbReference>
<dbReference type="PANTHER" id="PTHR34464">
    <property type="entry name" value="OS09G0376300 PROTEIN"/>
    <property type="match status" value="1"/>
</dbReference>
<dbReference type="EnsemblPlants" id="Pp3c27_8200V3.4">
    <property type="protein sequence ID" value="Pp3c27_8200V3.4"/>
    <property type="gene ID" value="Pp3c27_8200"/>
</dbReference>
<dbReference type="Proteomes" id="UP000006727">
    <property type="component" value="Chromosome 27"/>
</dbReference>
<dbReference type="RefSeq" id="XP_024367294.1">
    <property type="nucleotide sequence ID" value="XM_024511526.2"/>
</dbReference>
<dbReference type="Gramene" id="Pp3c27_8200V3.11">
    <property type="protein sequence ID" value="Pp3c27_8200V3.11"/>
    <property type="gene ID" value="Pp3c27_8200"/>
</dbReference>
<evidence type="ECO:0000313" key="3">
    <source>
        <dbReference type="EnsemblPlants" id="Pp3c27_8200V3.1"/>
    </source>
</evidence>
<dbReference type="Gramene" id="Pp3c27_8200V3.8">
    <property type="protein sequence ID" value="Pp3c27_8200V3.8"/>
    <property type="gene ID" value="Pp3c27_8200"/>
</dbReference>
<gene>
    <name evidence="3" type="primary">LOC112278279</name>
    <name evidence="2" type="ORF">PHYPA_031080</name>
</gene>
<dbReference type="EnsemblPlants" id="Pp3c27_8200V3.5">
    <property type="protein sequence ID" value="Pp3c27_8200V3.5"/>
    <property type="gene ID" value="Pp3c27_8200"/>
</dbReference>
<dbReference type="EnsemblPlants" id="Pp3c27_8200V3.7">
    <property type="protein sequence ID" value="Pp3c27_8200V3.7"/>
    <property type="gene ID" value="Pp3c27_8200"/>
</dbReference>
<dbReference type="EMBL" id="ABEU02000027">
    <property type="protein sequence ID" value="PNR26505.1"/>
    <property type="molecule type" value="Genomic_DNA"/>
</dbReference>
<dbReference type="PaxDb" id="3218-PP1S164_99V6.2"/>
<reference evidence="2 4" key="2">
    <citation type="journal article" date="2018" name="Plant J.">
        <title>The Physcomitrella patens chromosome-scale assembly reveals moss genome structure and evolution.</title>
        <authorList>
            <person name="Lang D."/>
            <person name="Ullrich K.K."/>
            <person name="Murat F."/>
            <person name="Fuchs J."/>
            <person name="Jenkins J."/>
            <person name="Haas F.B."/>
            <person name="Piednoel M."/>
            <person name="Gundlach H."/>
            <person name="Van Bel M."/>
            <person name="Meyberg R."/>
            <person name="Vives C."/>
            <person name="Morata J."/>
            <person name="Symeonidi A."/>
            <person name="Hiss M."/>
            <person name="Muchero W."/>
            <person name="Kamisugi Y."/>
            <person name="Saleh O."/>
            <person name="Blanc G."/>
            <person name="Decker E.L."/>
            <person name="van Gessel N."/>
            <person name="Grimwood J."/>
            <person name="Hayes R.D."/>
            <person name="Graham S.W."/>
            <person name="Gunter L.E."/>
            <person name="McDaniel S.F."/>
            <person name="Hoernstein S.N.W."/>
            <person name="Larsson A."/>
            <person name="Li F.W."/>
            <person name="Perroud P.F."/>
            <person name="Phillips J."/>
            <person name="Ranjan P."/>
            <person name="Rokshar D.S."/>
            <person name="Rothfels C.J."/>
            <person name="Schneider L."/>
            <person name="Shu S."/>
            <person name="Stevenson D.W."/>
            <person name="Thummler F."/>
            <person name="Tillich M."/>
            <person name="Villarreal Aguilar J.C."/>
            <person name="Widiez T."/>
            <person name="Wong G.K."/>
            <person name="Wymore A."/>
            <person name="Zhang Y."/>
            <person name="Zimmer A.D."/>
            <person name="Quatrano R.S."/>
            <person name="Mayer K.F.X."/>
            <person name="Goodstein D."/>
            <person name="Casacuberta J.M."/>
            <person name="Vandepoele K."/>
            <person name="Reski R."/>
            <person name="Cuming A.C."/>
            <person name="Tuskan G.A."/>
            <person name="Maumus F."/>
            <person name="Salse J."/>
            <person name="Schmutz J."/>
            <person name="Rensing S.A."/>
        </authorList>
    </citation>
    <scope>NUCLEOTIDE SEQUENCE [LARGE SCALE GENOMIC DNA]</scope>
    <source>
        <strain evidence="3 4">cv. Gransden 2004</strain>
    </source>
</reference>
<reference evidence="2 4" key="1">
    <citation type="journal article" date="2008" name="Science">
        <title>The Physcomitrella genome reveals evolutionary insights into the conquest of land by plants.</title>
        <authorList>
            <person name="Rensing S."/>
            <person name="Lang D."/>
            <person name="Zimmer A."/>
            <person name="Terry A."/>
            <person name="Salamov A."/>
            <person name="Shapiro H."/>
            <person name="Nishiyama T."/>
            <person name="Perroud P.-F."/>
            <person name="Lindquist E."/>
            <person name="Kamisugi Y."/>
            <person name="Tanahashi T."/>
            <person name="Sakakibara K."/>
            <person name="Fujita T."/>
            <person name="Oishi K."/>
            <person name="Shin-I T."/>
            <person name="Kuroki Y."/>
            <person name="Toyoda A."/>
            <person name="Suzuki Y."/>
            <person name="Hashimoto A."/>
            <person name="Yamaguchi K."/>
            <person name="Sugano A."/>
            <person name="Kohara Y."/>
            <person name="Fujiyama A."/>
            <person name="Anterola A."/>
            <person name="Aoki S."/>
            <person name="Ashton N."/>
            <person name="Barbazuk W.B."/>
            <person name="Barker E."/>
            <person name="Bennetzen J."/>
            <person name="Bezanilla M."/>
            <person name="Blankenship R."/>
            <person name="Cho S.H."/>
            <person name="Dutcher S."/>
            <person name="Estelle M."/>
            <person name="Fawcett J.A."/>
            <person name="Gundlach H."/>
            <person name="Hanada K."/>
            <person name="Heyl A."/>
            <person name="Hicks K.A."/>
            <person name="Hugh J."/>
            <person name="Lohr M."/>
            <person name="Mayer K."/>
            <person name="Melkozernov A."/>
            <person name="Murata T."/>
            <person name="Nelson D."/>
            <person name="Pils B."/>
            <person name="Prigge M."/>
            <person name="Reiss B."/>
            <person name="Renner T."/>
            <person name="Rombauts S."/>
            <person name="Rushton P."/>
            <person name="Sanderfoot A."/>
            <person name="Schween G."/>
            <person name="Shiu S.-H."/>
            <person name="Stueber K."/>
            <person name="Theodoulou F.L."/>
            <person name="Tu H."/>
            <person name="Van de Peer Y."/>
            <person name="Verrier P.J."/>
            <person name="Waters E."/>
            <person name="Wood A."/>
            <person name="Yang L."/>
            <person name="Cove D."/>
            <person name="Cuming A."/>
            <person name="Hasebe M."/>
            <person name="Lucas S."/>
            <person name="Mishler D.B."/>
            <person name="Reski R."/>
            <person name="Grigoriev I."/>
            <person name="Quatrano R.S."/>
            <person name="Boore J.L."/>
        </authorList>
    </citation>
    <scope>NUCLEOTIDE SEQUENCE [LARGE SCALE GENOMIC DNA]</scope>
    <source>
        <strain evidence="3 4">cv. Gransden 2004</strain>
    </source>
</reference>
<dbReference type="OMA" id="WIGRGGE"/>
<dbReference type="EnsemblPlants" id="Pp3c27_8200V3.3">
    <property type="protein sequence ID" value="Pp3c27_8200V3.3"/>
    <property type="gene ID" value="Pp3c27_8200"/>
</dbReference>
<proteinExistence type="predicted"/>
<dbReference type="EnsemblPlants" id="Pp3c27_8200V3.1">
    <property type="protein sequence ID" value="Pp3c27_8200V3.1"/>
    <property type="gene ID" value="Pp3c27_8200"/>
</dbReference>
<dbReference type="Gramene" id="Pp3c27_8200V3.6">
    <property type="protein sequence ID" value="Pp3c27_8200V3.6"/>
    <property type="gene ID" value="Pp3c27_8200"/>
</dbReference>
<evidence type="ECO:0000313" key="4">
    <source>
        <dbReference type="Proteomes" id="UP000006727"/>
    </source>
</evidence>
<protein>
    <submittedName>
        <fullName evidence="2 3">Uncharacterized protein</fullName>
    </submittedName>
</protein>
<dbReference type="RefSeq" id="XP_024367296.1">
    <property type="nucleotide sequence ID" value="XM_024511528.2"/>
</dbReference>
<dbReference type="Gramene" id="Pp3c27_8200V3.7">
    <property type="protein sequence ID" value="Pp3c27_8200V3.7"/>
    <property type="gene ID" value="Pp3c27_8200"/>
</dbReference>
<dbReference type="RefSeq" id="XP_024367295.1">
    <property type="nucleotide sequence ID" value="XM_024511527.2"/>
</dbReference>
<dbReference type="EnsemblPlants" id="Pp3c27_8200V3.9">
    <property type="protein sequence ID" value="Pp3c27_8200V3.9"/>
    <property type="gene ID" value="Pp3c27_8200"/>
</dbReference>